<dbReference type="Gene3D" id="1.20.1720.10">
    <property type="entry name" value="Multidrug resistance protein D"/>
    <property type="match status" value="1"/>
</dbReference>
<accession>A0ABW9QQG4</accession>
<keyword evidence="2" id="KW-0813">Transport</keyword>
<evidence type="ECO:0000256" key="5">
    <source>
        <dbReference type="ARBA" id="ARBA00022989"/>
    </source>
</evidence>
<feature type="domain" description="Major facilitator superfamily (MFS) profile" evidence="9">
    <location>
        <begin position="33"/>
        <end position="300"/>
    </location>
</feature>
<evidence type="ECO:0000313" key="11">
    <source>
        <dbReference type="Proteomes" id="UP000437736"/>
    </source>
</evidence>
<feature type="transmembrane region" description="Helical" evidence="8">
    <location>
        <begin position="100"/>
        <end position="126"/>
    </location>
</feature>
<evidence type="ECO:0000256" key="4">
    <source>
        <dbReference type="ARBA" id="ARBA00022692"/>
    </source>
</evidence>
<reference evidence="10 11" key="1">
    <citation type="submission" date="2019-11" db="EMBL/GenBank/DDBJ databases">
        <title>Acidiferrimicrobium australis gen. nov., sp. nov., an acidophilic and obligately heterotrophic, member of the Actinobacteria that catalyses dissimilatory oxido- reduction of iron isolated from metal-rich acidic water in Chile.</title>
        <authorList>
            <person name="Gonzalez D."/>
            <person name="Huber K."/>
            <person name="Hedrich S."/>
            <person name="Rojas-Villalobos C."/>
            <person name="Quatrini R."/>
            <person name="Dinamarca M.A."/>
            <person name="Schwarz A."/>
            <person name="Canales C."/>
            <person name="Nancucheo I."/>
        </authorList>
    </citation>
    <scope>NUCLEOTIDE SEQUENCE [LARGE SCALE GENOMIC DNA]</scope>
    <source>
        <strain evidence="10 11">USS-CCA1</strain>
    </source>
</reference>
<name>A0ABW9QQG4_9ACTN</name>
<feature type="transmembrane region" description="Helical" evidence="8">
    <location>
        <begin position="220"/>
        <end position="238"/>
    </location>
</feature>
<keyword evidence="5 8" id="KW-1133">Transmembrane helix</keyword>
<comment type="caution">
    <text evidence="10">The sequence shown here is derived from an EMBL/GenBank/DDBJ whole genome shotgun (WGS) entry which is preliminary data.</text>
</comment>
<keyword evidence="11" id="KW-1185">Reference proteome</keyword>
<feature type="transmembrane region" description="Helical" evidence="8">
    <location>
        <begin position="32"/>
        <end position="55"/>
    </location>
</feature>
<feature type="transmembrane region" description="Helical" evidence="8">
    <location>
        <begin position="162"/>
        <end position="180"/>
    </location>
</feature>
<dbReference type="PROSITE" id="PS50850">
    <property type="entry name" value="MFS"/>
    <property type="match status" value="1"/>
</dbReference>
<comment type="subcellular location">
    <subcellularLocation>
        <location evidence="1">Cell membrane</location>
        <topology evidence="1">Multi-pass membrane protein</topology>
    </subcellularLocation>
</comment>
<dbReference type="PANTHER" id="PTHR42718:SF46">
    <property type="entry name" value="BLR6921 PROTEIN"/>
    <property type="match status" value="1"/>
</dbReference>
<organism evidence="10 11">
    <name type="scientific">Acidiferrimicrobium australe</name>
    <dbReference type="NCBI Taxonomy" id="2664430"/>
    <lineage>
        <taxon>Bacteria</taxon>
        <taxon>Bacillati</taxon>
        <taxon>Actinomycetota</taxon>
        <taxon>Acidimicrobiia</taxon>
        <taxon>Acidimicrobiales</taxon>
        <taxon>Acidimicrobiaceae</taxon>
        <taxon>Acidiferrimicrobium</taxon>
    </lineage>
</organism>
<dbReference type="EMBL" id="WJHE01000166">
    <property type="protein sequence ID" value="MST31891.1"/>
    <property type="molecule type" value="Genomic_DNA"/>
</dbReference>
<sequence length="300" mass="30085">MPSPHRHPGGATRSPAGTPSTPPTPPPPRRGLLLAVVLTAQLMVVLDGTIVNVALPGIQRALHFDTASLSWVVNAYALTFGGLLLLGARCGDLFGRRRSFLMGIAVFTAGSLACGLATTGGMLVAARALQGAGGAIASPAVLALLMGSFAEGRARMRAVGTFAAVSVAGAATGLLAGGVLTQLSSWRWVFFVNLPIGAAVLIAGALVIAGTGSQEGRFDLLGALSSTGGVACLVYGFVRAGAAGWLRAETLVAFATGAVLLVAFAVVETRAGSPLLPLRLLADPRRSGALAARSLVSAGA</sequence>
<feature type="transmembrane region" description="Helical" evidence="8">
    <location>
        <begin position="132"/>
        <end position="150"/>
    </location>
</feature>
<keyword evidence="3" id="KW-1003">Cell membrane</keyword>
<evidence type="ECO:0000256" key="2">
    <source>
        <dbReference type="ARBA" id="ARBA00022448"/>
    </source>
</evidence>
<keyword evidence="6 8" id="KW-0472">Membrane</keyword>
<evidence type="ECO:0000256" key="1">
    <source>
        <dbReference type="ARBA" id="ARBA00004651"/>
    </source>
</evidence>
<evidence type="ECO:0000256" key="3">
    <source>
        <dbReference type="ARBA" id="ARBA00022475"/>
    </source>
</evidence>
<keyword evidence="4 8" id="KW-0812">Transmembrane</keyword>
<gene>
    <name evidence="10" type="ORF">GHK86_04010</name>
</gene>
<evidence type="ECO:0000259" key="9">
    <source>
        <dbReference type="PROSITE" id="PS50850"/>
    </source>
</evidence>
<feature type="transmembrane region" description="Helical" evidence="8">
    <location>
        <begin position="67"/>
        <end position="88"/>
    </location>
</feature>
<evidence type="ECO:0000256" key="8">
    <source>
        <dbReference type="SAM" id="Phobius"/>
    </source>
</evidence>
<dbReference type="SUPFAM" id="SSF103473">
    <property type="entry name" value="MFS general substrate transporter"/>
    <property type="match status" value="1"/>
</dbReference>
<dbReference type="InterPro" id="IPR011701">
    <property type="entry name" value="MFS"/>
</dbReference>
<evidence type="ECO:0000313" key="10">
    <source>
        <dbReference type="EMBL" id="MST31891.1"/>
    </source>
</evidence>
<dbReference type="Proteomes" id="UP000437736">
    <property type="component" value="Unassembled WGS sequence"/>
</dbReference>
<feature type="non-terminal residue" evidence="10">
    <location>
        <position position="300"/>
    </location>
</feature>
<feature type="transmembrane region" description="Helical" evidence="8">
    <location>
        <begin position="186"/>
        <end position="208"/>
    </location>
</feature>
<dbReference type="Pfam" id="PF07690">
    <property type="entry name" value="MFS_1"/>
    <property type="match status" value="1"/>
</dbReference>
<feature type="transmembrane region" description="Helical" evidence="8">
    <location>
        <begin position="250"/>
        <end position="267"/>
    </location>
</feature>
<evidence type="ECO:0000256" key="7">
    <source>
        <dbReference type="SAM" id="MobiDB-lite"/>
    </source>
</evidence>
<feature type="region of interest" description="Disordered" evidence="7">
    <location>
        <begin position="1"/>
        <end position="28"/>
    </location>
</feature>
<dbReference type="PANTHER" id="PTHR42718">
    <property type="entry name" value="MAJOR FACILITATOR SUPERFAMILY MULTIDRUG TRANSPORTER MFSC"/>
    <property type="match status" value="1"/>
</dbReference>
<evidence type="ECO:0000256" key="6">
    <source>
        <dbReference type="ARBA" id="ARBA00023136"/>
    </source>
</evidence>
<dbReference type="InterPro" id="IPR020846">
    <property type="entry name" value="MFS_dom"/>
</dbReference>
<proteinExistence type="predicted"/>
<dbReference type="CDD" id="cd17321">
    <property type="entry name" value="MFS_MMR_MDR_like"/>
    <property type="match status" value="1"/>
</dbReference>
<protein>
    <submittedName>
        <fullName evidence="10">MFS transporter</fullName>
    </submittedName>
</protein>
<dbReference type="InterPro" id="IPR036259">
    <property type="entry name" value="MFS_trans_sf"/>
</dbReference>